<dbReference type="AlphaFoldDB" id="A0A2U2N1M3"/>
<dbReference type="Pfam" id="PF20549">
    <property type="entry name" value="DUF6763"/>
    <property type="match status" value="1"/>
</dbReference>
<proteinExistence type="predicted"/>
<dbReference type="RefSeq" id="WP_109678625.1">
    <property type="nucleotide sequence ID" value="NZ_CP086615.1"/>
</dbReference>
<protein>
    <submittedName>
        <fullName evidence="1">Uncharacterized protein</fullName>
    </submittedName>
</protein>
<evidence type="ECO:0000313" key="2">
    <source>
        <dbReference type="Proteomes" id="UP000245474"/>
    </source>
</evidence>
<evidence type="ECO:0000313" key="1">
    <source>
        <dbReference type="EMBL" id="PWG63125.1"/>
    </source>
</evidence>
<dbReference type="InterPro" id="IPR046651">
    <property type="entry name" value="DUF6763"/>
</dbReference>
<dbReference type="Proteomes" id="UP000245474">
    <property type="component" value="Unassembled WGS sequence"/>
</dbReference>
<keyword evidence="2" id="KW-1185">Reference proteome</keyword>
<organism evidence="1 2">
    <name type="scientific">Sediminicurvatus halobius</name>
    <dbReference type="NCBI Taxonomy" id="2182432"/>
    <lineage>
        <taxon>Bacteria</taxon>
        <taxon>Pseudomonadati</taxon>
        <taxon>Pseudomonadota</taxon>
        <taxon>Gammaproteobacteria</taxon>
        <taxon>Chromatiales</taxon>
        <taxon>Ectothiorhodospiraceae</taxon>
        <taxon>Sediminicurvatus</taxon>
    </lineage>
</organism>
<reference evidence="1 2" key="1">
    <citation type="submission" date="2018-05" db="EMBL/GenBank/DDBJ databases">
        <title>Spiribacter halobius sp. nov., a moderately halophilic bacterium isolated from marine solar saltern.</title>
        <authorList>
            <person name="Zheng W.-S."/>
            <person name="Lu D.-C."/>
            <person name="Du Z.-J."/>
        </authorList>
    </citation>
    <scope>NUCLEOTIDE SEQUENCE [LARGE SCALE GENOMIC DNA]</scope>
    <source>
        <strain evidence="1 2">E85</strain>
    </source>
</reference>
<gene>
    <name evidence="1" type="ORF">DEM34_09760</name>
</gene>
<comment type="caution">
    <text evidence="1">The sequence shown here is derived from an EMBL/GenBank/DDBJ whole genome shotgun (WGS) entry which is preliminary data.</text>
</comment>
<accession>A0A2U2N1M3</accession>
<dbReference type="OrthoDB" id="7062948at2"/>
<sequence>MAVSHEPEIGEWYLSTSGESFEVVAYDAEEGAVEIQYFDGAIEELDIESWMEVAAEPIEPPEDVSGSLDMMREDFGLDDGTPAYFAGNPLDDLDL</sequence>
<dbReference type="EMBL" id="QFFI01000013">
    <property type="protein sequence ID" value="PWG63125.1"/>
    <property type="molecule type" value="Genomic_DNA"/>
</dbReference>
<name>A0A2U2N1M3_9GAMM</name>